<dbReference type="InterPro" id="IPR008030">
    <property type="entry name" value="NmrA-like"/>
</dbReference>
<proteinExistence type="predicted"/>
<evidence type="ECO:0000313" key="3">
    <source>
        <dbReference type="Proteomes" id="UP000519023"/>
    </source>
</evidence>
<gene>
    <name evidence="2" type="ORF">HHL08_08920</name>
</gene>
<keyword evidence="3" id="KW-1185">Reference proteome</keyword>
<protein>
    <submittedName>
        <fullName evidence="2">SDR family oxidoreductase</fullName>
    </submittedName>
</protein>
<evidence type="ECO:0000259" key="1">
    <source>
        <dbReference type="Pfam" id="PF05368"/>
    </source>
</evidence>
<comment type="caution">
    <text evidence="2">The sequence shown here is derived from an EMBL/GenBank/DDBJ whole genome shotgun (WGS) entry which is preliminary data.</text>
</comment>
<dbReference type="PANTHER" id="PTHR47129">
    <property type="entry name" value="QUINONE OXIDOREDUCTASE 2"/>
    <property type="match status" value="1"/>
</dbReference>
<dbReference type="EMBL" id="JABBFV010000005">
    <property type="protein sequence ID" value="NML10271.1"/>
    <property type="molecule type" value="Genomic_DNA"/>
</dbReference>
<feature type="domain" description="NmrA-like" evidence="1">
    <location>
        <begin position="2"/>
        <end position="259"/>
    </location>
</feature>
<dbReference type="Proteomes" id="UP000519023">
    <property type="component" value="Unassembled WGS sequence"/>
</dbReference>
<dbReference type="CDD" id="cd05269">
    <property type="entry name" value="TMR_SDR_a"/>
    <property type="match status" value="1"/>
</dbReference>
<organism evidence="2 3">
    <name type="scientific">Sphingobium psychrophilum</name>
    <dbReference type="NCBI Taxonomy" id="2728834"/>
    <lineage>
        <taxon>Bacteria</taxon>
        <taxon>Pseudomonadati</taxon>
        <taxon>Pseudomonadota</taxon>
        <taxon>Alphaproteobacteria</taxon>
        <taxon>Sphingomonadales</taxon>
        <taxon>Sphingomonadaceae</taxon>
        <taxon>Sphingobium</taxon>
    </lineage>
</organism>
<accession>A0A7X9ZT55</accession>
<dbReference type="Pfam" id="PF05368">
    <property type="entry name" value="NmrA"/>
    <property type="match status" value="1"/>
</dbReference>
<name>A0A7X9ZT55_9SPHN</name>
<dbReference type="Gene3D" id="3.40.50.720">
    <property type="entry name" value="NAD(P)-binding Rossmann-like Domain"/>
    <property type="match status" value="1"/>
</dbReference>
<sequence>MLAITGATGQLGRLVIAALLRTVPAGEIAALVRDVDKASDLAAKGVVVREADYNRPETLGPALAGVDKLLLISGNEVGHRVPQHKAVIDAAKAAGVNLIAYTSVLHADTSPLGLAEEHRQTEALLRESGIPTVLLRNSWYTENYTASIPATLEHGVVIGSAGDARIASATRADFAEASAAVLVAQEDQAGRIYELAGDEAYTLAEFADELSRRAGKPIIFKNLSEADHKAALVGAGLPEPVAAMLAQSDAAAGQGALFDDSHDLGRLIGRPTTPLKDAIAAALAG</sequence>
<dbReference type="Gene3D" id="3.90.25.10">
    <property type="entry name" value="UDP-galactose 4-epimerase, domain 1"/>
    <property type="match status" value="1"/>
</dbReference>
<dbReference type="SUPFAM" id="SSF51735">
    <property type="entry name" value="NAD(P)-binding Rossmann-fold domains"/>
    <property type="match status" value="1"/>
</dbReference>
<dbReference type="InterPro" id="IPR036291">
    <property type="entry name" value="NAD(P)-bd_dom_sf"/>
</dbReference>
<dbReference type="AlphaFoldDB" id="A0A7X9ZT55"/>
<dbReference type="InterPro" id="IPR052718">
    <property type="entry name" value="NmrA-type_oxidoreductase"/>
</dbReference>
<evidence type="ECO:0000313" key="2">
    <source>
        <dbReference type="EMBL" id="NML10271.1"/>
    </source>
</evidence>
<dbReference type="PANTHER" id="PTHR47129:SF1">
    <property type="entry name" value="NMRA-LIKE DOMAIN-CONTAINING PROTEIN"/>
    <property type="match status" value="1"/>
</dbReference>
<reference evidence="2 3" key="1">
    <citation type="submission" date="2020-04" db="EMBL/GenBank/DDBJ databases">
        <title>Sphingobium sp. AR-3-1 isolated from Arctic soil.</title>
        <authorList>
            <person name="Dahal R.H."/>
            <person name="Chaudhary D.K."/>
        </authorList>
    </citation>
    <scope>NUCLEOTIDE SEQUENCE [LARGE SCALE GENOMIC DNA]</scope>
    <source>
        <strain evidence="2 3">AR-3-1</strain>
    </source>
</reference>